<organism evidence="4 5">
    <name type="scientific">Loxostege sticticalis</name>
    <name type="common">Beet webworm moth</name>
    <dbReference type="NCBI Taxonomy" id="481309"/>
    <lineage>
        <taxon>Eukaryota</taxon>
        <taxon>Metazoa</taxon>
        <taxon>Ecdysozoa</taxon>
        <taxon>Arthropoda</taxon>
        <taxon>Hexapoda</taxon>
        <taxon>Insecta</taxon>
        <taxon>Pterygota</taxon>
        <taxon>Neoptera</taxon>
        <taxon>Endopterygota</taxon>
        <taxon>Lepidoptera</taxon>
        <taxon>Glossata</taxon>
        <taxon>Ditrysia</taxon>
        <taxon>Pyraloidea</taxon>
        <taxon>Crambidae</taxon>
        <taxon>Pyraustinae</taxon>
        <taxon>Loxostege</taxon>
    </lineage>
</organism>
<reference evidence="4 5" key="1">
    <citation type="submission" date="2024-06" db="EMBL/GenBank/DDBJ databases">
        <title>A chromosome-level genome assembly of beet webworm, Loxostege sticticalis.</title>
        <authorList>
            <person name="Zhang Y."/>
        </authorList>
    </citation>
    <scope>NUCLEOTIDE SEQUENCE [LARGE SCALE GENOMIC DNA]</scope>
    <source>
        <strain evidence="4">AQ028</strain>
        <tissue evidence="4">Male pupae</tissue>
    </source>
</reference>
<dbReference type="AlphaFoldDB" id="A0ABD0TBW2"/>
<name>A0ABD0TBW2_LOXSC</name>
<feature type="region of interest" description="Disordered" evidence="2">
    <location>
        <begin position="1"/>
        <end position="44"/>
    </location>
</feature>
<proteinExistence type="predicted"/>
<evidence type="ECO:0000313" key="4">
    <source>
        <dbReference type="EMBL" id="KAL0840595.1"/>
    </source>
</evidence>
<dbReference type="EMBL" id="JBEDNZ010000007">
    <property type="protein sequence ID" value="KAL0840595.1"/>
    <property type="molecule type" value="Genomic_DNA"/>
</dbReference>
<keyword evidence="1" id="KW-0175">Coiled coil</keyword>
<protein>
    <recommendedName>
        <fullName evidence="3">FP protein C-terminal domain-containing protein</fullName>
    </recommendedName>
</protein>
<feature type="coiled-coil region" evidence="1">
    <location>
        <begin position="60"/>
        <end position="136"/>
    </location>
</feature>
<sequence length="294" mass="34377">MDSSELNPQNQIELSDQPDEQHTPPNYVSLRNKRPRETETSPSEFTRFKEEIKELISTLMRNQSQKIEEITDSLKEIKHTNSNIETSISLLTSQNEDFCRKIEALEQQAKRDMEYISILEERIEDLQRSSRKSSIELKNVPRKQNECRSDLMNMITNLAKTVKVDMCSRDIKDIFRLKTRKESEKTPPIIIELSSTLIKTDLLKKTKEFNSKNKTKLQAKHLGLTIKEDTPVFISELLTAKGARLHFLSRDLVKSKKYKYCWTSFGKVFVRKDDNSKIILIQSESQIHDLLQER</sequence>
<gene>
    <name evidence="4" type="ORF">ABMA28_015800</name>
</gene>
<feature type="domain" description="FP protein C-terminal" evidence="3">
    <location>
        <begin position="240"/>
        <end position="290"/>
    </location>
</feature>
<accession>A0ABD0TBW2</accession>
<evidence type="ECO:0000313" key="5">
    <source>
        <dbReference type="Proteomes" id="UP001549921"/>
    </source>
</evidence>
<evidence type="ECO:0000259" key="3">
    <source>
        <dbReference type="Pfam" id="PF25298"/>
    </source>
</evidence>
<dbReference type="Pfam" id="PF25298">
    <property type="entry name" value="Baculo_FP_2nd"/>
    <property type="match status" value="1"/>
</dbReference>
<dbReference type="InterPro" id="IPR057251">
    <property type="entry name" value="FP_C"/>
</dbReference>
<feature type="compositionally biased region" description="Polar residues" evidence="2">
    <location>
        <begin position="1"/>
        <end position="14"/>
    </location>
</feature>
<dbReference type="Proteomes" id="UP001549921">
    <property type="component" value="Unassembled WGS sequence"/>
</dbReference>
<comment type="caution">
    <text evidence="4">The sequence shown here is derived from an EMBL/GenBank/DDBJ whole genome shotgun (WGS) entry which is preliminary data.</text>
</comment>
<evidence type="ECO:0000256" key="1">
    <source>
        <dbReference type="SAM" id="Coils"/>
    </source>
</evidence>
<evidence type="ECO:0000256" key="2">
    <source>
        <dbReference type="SAM" id="MobiDB-lite"/>
    </source>
</evidence>